<evidence type="ECO:0000313" key="2">
    <source>
        <dbReference type="Proteomes" id="UP001054945"/>
    </source>
</evidence>
<keyword evidence="2" id="KW-1185">Reference proteome</keyword>
<protein>
    <submittedName>
        <fullName evidence="1">Uncharacterized protein</fullName>
    </submittedName>
</protein>
<reference evidence="1 2" key="1">
    <citation type="submission" date="2021-06" db="EMBL/GenBank/DDBJ databases">
        <title>Caerostris extrusa draft genome.</title>
        <authorList>
            <person name="Kono N."/>
            <person name="Arakawa K."/>
        </authorList>
    </citation>
    <scope>NUCLEOTIDE SEQUENCE [LARGE SCALE GENOMIC DNA]</scope>
</reference>
<name>A0AAV4V7M5_CAEEX</name>
<dbReference type="Proteomes" id="UP001054945">
    <property type="component" value="Unassembled WGS sequence"/>
</dbReference>
<dbReference type="AlphaFoldDB" id="A0AAV4V7M5"/>
<sequence>MGTGRYKERGRPMLTWRRMIENVRNQAGWVSWSEVRSAATEMGNRLRALCANRHKEVIHFKYHDNMNY</sequence>
<comment type="caution">
    <text evidence="1">The sequence shown here is derived from an EMBL/GenBank/DDBJ whole genome shotgun (WGS) entry which is preliminary data.</text>
</comment>
<gene>
    <name evidence="1" type="ORF">CEXT_298961</name>
</gene>
<organism evidence="1 2">
    <name type="scientific">Caerostris extrusa</name>
    <name type="common">Bark spider</name>
    <name type="synonym">Caerostris bankana</name>
    <dbReference type="NCBI Taxonomy" id="172846"/>
    <lineage>
        <taxon>Eukaryota</taxon>
        <taxon>Metazoa</taxon>
        <taxon>Ecdysozoa</taxon>
        <taxon>Arthropoda</taxon>
        <taxon>Chelicerata</taxon>
        <taxon>Arachnida</taxon>
        <taxon>Araneae</taxon>
        <taxon>Araneomorphae</taxon>
        <taxon>Entelegynae</taxon>
        <taxon>Araneoidea</taxon>
        <taxon>Araneidae</taxon>
        <taxon>Caerostris</taxon>
    </lineage>
</organism>
<evidence type="ECO:0000313" key="1">
    <source>
        <dbReference type="EMBL" id="GIY66102.1"/>
    </source>
</evidence>
<dbReference type="EMBL" id="BPLR01014075">
    <property type="protein sequence ID" value="GIY66102.1"/>
    <property type="molecule type" value="Genomic_DNA"/>
</dbReference>
<proteinExistence type="predicted"/>
<accession>A0AAV4V7M5</accession>